<name>A0A2N7RXI3_9MICC</name>
<dbReference type="SUPFAM" id="SSF52499">
    <property type="entry name" value="Isochorismatase-like hydrolases"/>
    <property type="match status" value="1"/>
</dbReference>
<sequence length="218" mass="24465">MGLPSIPGYRLPDGQLPEPRVTWKADAQRAVLLIHDMQRYFIEAFDHEDPRSQIRVTLKNIRALRDAADDAGVPVVYTAQPPNQKPADRALLTDFWGTGLTNDGREEITQELAPRTGDLVLTKWRYSAFAKTELQEWMRQAGRDQLLITGVYAHIGCLTTALDAFMRDIQPFFIADAQADFSLEEHQMAINYGYGRCASVVNSATVLKQMQAALVATR</sequence>
<dbReference type="PANTHER" id="PTHR43540">
    <property type="entry name" value="PEROXYUREIDOACRYLATE/UREIDOACRYLATE AMIDOHYDROLASE-RELATED"/>
    <property type="match status" value="1"/>
</dbReference>
<dbReference type="GO" id="GO:0008908">
    <property type="term" value="F:isochorismatase activity"/>
    <property type="evidence" value="ECO:0007669"/>
    <property type="project" value="InterPro"/>
</dbReference>
<dbReference type="InterPro" id="IPR000868">
    <property type="entry name" value="Isochorismatase-like_dom"/>
</dbReference>
<evidence type="ECO:0000259" key="2">
    <source>
        <dbReference type="Pfam" id="PF00857"/>
    </source>
</evidence>
<evidence type="ECO:0000256" key="1">
    <source>
        <dbReference type="ARBA" id="ARBA00022801"/>
    </source>
</evidence>
<protein>
    <submittedName>
        <fullName evidence="3">2,3-dihydro-2,3-dihydroxybenzoate synthetase</fullName>
    </submittedName>
</protein>
<dbReference type="Pfam" id="PF00857">
    <property type="entry name" value="Isochorismatase"/>
    <property type="match status" value="1"/>
</dbReference>
<dbReference type="RefSeq" id="WP_102599338.1">
    <property type="nucleotide sequence ID" value="NZ_JABUYH010000010.1"/>
</dbReference>
<dbReference type="PANTHER" id="PTHR43540:SF3">
    <property type="entry name" value="ENTEROBACTIN SYNTHASE COMPONENT B"/>
    <property type="match status" value="1"/>
</dbReference>
<feature type="domain" description="Isochorismatase-like" evidence="2">
    <location>
        <begin position="31"/>
        <end position="204"/>
    </location>
</feature>
<keyword evidence="1" id="KW-0378">Hydrolase</keyword>
<dbReference type="AlphaFoldDB" id="A0A2N7RXI3"/>
<accession>A0A2N7RXI3</accession>
<dbReference type="PIRSF" id="PIRSF001111">
    <property type="entry name" value="Isochorismatase"/>
    <property type="match status" value="1"/>
</dbReference>
<dbReference type="InterPro" id="IPR050272">
    <property type="entry name" value="Isochorismatase-like_hydrls"/>
</dbReference>
<proteinExistence type="predicted"/>
<comment type="caution">
    <text evidence="3">The sequence shown here is derived from an EMBL/GenBank/DDBJ whole genome shotgun (WGS) entry which is preliminary data.</text>
</comment>
<dbReference type="PRINTS" id="PR01398">
    <property type="entry name" value="ISCHRISMTASE"/>
</dbReference>
<evidence type="ECO:0000313" key="3">
    <source>
        <dbReference type="EMBL" id="PMQ18595.1"/>
    </source>
</evidence>
<gene>
    <name evidence="3" type="ORF">CIK84_18745</name>
</gene>
<organism evidence="3 4">
    <name type="scientific">Glutamicibacter arilaitensis</name>
    <dbReference type="NCBI Taxonomy" id="256701"/>
    <lineage>
        <taxon>Bacteria</taxon>
        <taxon>Bacillati</taxon>
        <taxon>Actinomycetota</taxon>
        <taxon>Actinomycetes</taxon>
        <taxon>Micrococcales</taxon>
        <taxon>Micrococcaceae</taxon>
        <taxon>Glutamicibacter</taxon>
    </lineage>
</organism>
<dbReference type="Proteomes" id="UP000235739">
    <property type="component" value="Unassembled WGS sequence"/>
</dbReference>
<reference evidence="3 4" key="1">
    <citation type="journal article" date="2017" name="Elife">
        <title>Extensive horizontal gene transfer in cheese-associated bacteria.</title>
        <authorList>
            <person name="Bonham K.S."/>
            <person name="Wolfe B.E."/>
            <person name="Dutton R.J."/>
        </authorList>
    </citation>
    <scope>NUCLEOTIDE SEQUENCE [LARGE SCALE GENOMIC DNA]</scope>
    <source>
        <strain evidence="3 4">JB182</strain>
    </source>
</reference>
<evidence type="ECO:0000313" key="4">
    <source>
        <dbReference type="Proteomes" id="UP000235739"/>
    </source>
</evidence>
<dbReference type="Gene3D" id="3.40.50.850">
    <property type="entry name" value="Isochorismatase-like"/>
    <property type="match status" value="1"/>
</dbReference>
<dbReference type="InterPro" id="IPR016291">
    <property type="entry name" value="Isochorismatase"/>
</dbReference>
<dbReference type="EMBL" id="PNQX01000005">
    <property type="protein sequence ID" value="PMQ18595.1"/>
    <property type="molecule type" value="Genomic_DNA"/>
</dbReference>
<dbReference type="InterPro" id="IPR036380">
    <property type="entry name" value="Isochorismatase-like_sf"/>
</dbReference>